<evidence type="ECO:0000313" key="2">
    <source>
        <dbReference type="EMBL" id="GAC58776.1"/>
    </source>
</evidence>
<evidence type="ECO:0000313" key="3">
    <source>
        <dbReference type="Proteomes" id="UP000053405"/>
    </source>
</evidence>
<keyword evidence="1" id="KW-0472">Membrane</keyword>
<comment type="caution">
    <text evidence="2">The sequence shown here is derived from an EMBL/GenBank/DDBJ whole genome shotgun (WGS) entry which is preliminary data.</text>
</comment>
<organism evidence="2 3">
    <name type="scientific">Gordonia hirsuta DSM 44140 = NBRC 16056</name>
    <dbReference type="NCBI Taxonomy" id="1121927"/>
    <lineage>
        <taxon>Bacteria</taxon>
        <taxon>Bacillati</taxon>
        <taxon>Actinomycetota</taxon>
        <taxon>Actinomycetes</taxon>
        <taxon>Mycobacteriales</taxon>
        <taxon>Gordoniaceae</taxon>
        <taxon>Gordonia</taxon>
    </lineage>
</organism>
<sequence length="72" mass="7495">MVAMQTPKSSTLLPAAVIMVVVGFVAALALLIPAVRDSNQLIVTVTYLLALLAPIGLLLAIVSAVLLGRRSR</sequence>
<protein>
    <recommendedName>
        <fullName evidence="4">Integral membrane protein</fullName>
    </recommendedName>
</protein>
<dbReference type="EMBL" id="BANT01000050">
    <property type="protein sequence ID" value="GAC58776.1"/>
    <property type="molecule type" value="Genomic_DNA"/>
</dbReference>
<dbReference type="Proteomes" id="UP000053405">
    <property type="component" value="Unassembled WGS sequence"/>
</dbReference>
<gene>
    <name evidence="2" type="ORF">GOHSU_50_00040</name>
</gene>
<evidence type="ECO:0008006" key="4">
    <source>
        <dbReference type="Google" id="ProtNLM"/>
    </source>
</evidence>
<name>L7LDE0_9ACTN</name>
<keyword evidence="3" id="KW-1185">Reference proteome</keyword>
<accession>L7LDE0</accession>
<keyword evidence="1" id="KW-0812">Transmembrane</keyword>
<feature type="transmembrane region" description="Helical" evidence="1">
    <location>
        <begin position="12"/>
        <end position="35"/>
    </location>
</feature>
<keyword evidence="1" id="KW-1133">Transmembrane helix</keyword>
<reference evidence="2 3" key="1">
    <citation type="submission" date="2012-12" db="EMBL/GenBank/DDBJ databases">
        <title>Whole genome shotgun sequence of Gordonia hirsuta NBRC 16056.</title>
        <authorList>
            <person name="Isaki-Nakamura S."/>
            <person name="Hosoyama A."/>
            <person name="Tsuchikane K."/>
            <person name="Katsumata H."/>
            <person name="Baba S."/>
            <person name="Yamazaki S."/>
            <person name="Fujita N."/>
        </authorList>
    </citation>
    <scope>NUCLEOTIDE SEQUENCE [LARGE SCALE GENOMIC DNA]</scope>
    <source>
        <strain evidence="2 3">NBRC 16056</strain>
    </source>
</reference>
<dbReference type="AlphaFoldDB" id="L7LDE0"/>
<feature type="transmembrane region" description="Helical" evidence="1">
    <location>
        <begin position="41"/>
        <end position="67"/>
    </location>
</feature>
<evidence type="ECO:0000256" key="1">
    <source>
        <dbReference type="SAM" id="Phobius"/>
    </source>
</evidence>
<dbReference type="STRING" id="1121927.GOHSU_50_00040"/>
<proteinExistence type="predicted"/>